<dbReference type="Proteomes" id="UP000035287">
    <property type="component" value="Chromosome"/>
</dbReference>
<feature type="region of interest" description="Disordered" evidence="1">
    <location>
        <begin position="532"/>
        <end position="567"/>
    </location>
</feature>
<dbReference type="PATRIC" id="fig|1348774.3.peg.1581"/>
<dbReference type="GO" id="GO:0019068">
    <property type="term" value="P:virion assembly"/>
    <property type="evidence" value="ECO:0007669"/>
    <property type="project" value="InterPro"/>
</dbReference>
<accession>A0A0G3XE95</accession>
<name>A0A0G3XE95_9SPHN</name>
<dbReference type="RefSeq" id="WP_047820554.1">
    <property type="nucleotide sequence ID" value="NZ_CP011770.1"/>
</dbReference>
<gene>
    <name evidence="2" type="ORF">AB433_07540</name>
</gene>
<evidence type="ECO:0000313" key="3">
    <source>
        <dbReference type="Proteomes" id="UP000035287"/>
    </source>
</evidence>
<dbReference type="STRING" id="1348774.AB433_07540"/>
<dbReference type="OrthoDB" id="9770450at2"/>
<dbReference type="AlphaFoldDB" id="A0A0G3XE95"/>
<dbReference type="EMBL" id="CP011770">
    <property type="protein sequence ID" value="AKM09870.1"/>
    <property type="molecule type" value="Genomic_DNA"/>
</dbReference>
<keyword evidence="3" id="KW-1185">Reference proteome</keyword>
<protein>
    <submittedName>
        <fullName evidence="2">Uncharacterized protein</fullName>
    </submittedName>
</protein>
<evidence type="ECO:0000313" key="2">
    <source>
        <dbReference type="EMBL" id="AKM09870.1"/>
    </source>
</evidence>
<organism evidence="2 3">
    <name type="scientific">Croceicoccus naphthovorans</name>
    <dbReference type="NCBI Taxonomy" id="1348774"/>
    <lineage>
        <taxon>Bacteria</taxon>
        <taxon>Pseudomonadati</taxon>
        <taxon>Pseudomonadota</taxon>
        <taxon>Alphaproteobacteria</taxon>
        <taxon>Sphingomonadales</taxon>
        <taxon>Erythrobacteraceae</taxon>
        <taxon>Croceicoccus</taxon>
    </lineage>
</organism>
<feature type="region of interest" description="Disordered" evidence="1">
    <location>
        <begin position="42"/>
        <end position="66"/>
    </location>
</feature>
<sequence length="567" mass="62000">MEPIRPTLLDSAIAAVSPKRGAQRLAARASYNAMATALTEPGGRIDRRGGYRAGQSDRRQTKGWKARARSANSDALGQQETLIARSRDAAMNLPPATAAIERNVTFTVGTGLMAIPDLDADLLGLTAEEKQFWTARIMRDFDEYMTSKDPDAERAATGYGLQEIVLRGMLESGDILGLRCWPDEQIGRVNYTAWKLVEADRVVSPFNHQDGKRHGGENGPVVVGGVELDAYGAAQAYHVLKKAREPYASARTANDTQRYEAWGKTTALPTSILVFDKKRAEQARGVPFLAPVLELVRVFMDATDAAALSMVLQSMLSIIYKTPGATAMPEPEYGTGELVQAEDVPETLPANTSSNIAMEPGMVLETEDDADVKLVSPEAKNPVYEKFFETLVTMIGAATGTPFGVLMARFNNSYTASKGELELFYKEIVRRFDRFAADWCAPTRECWLYEQVVRGIYDLPGFLDDPRMRAAWCSVRWAGDGKISLDPYREAKAFEVHEAHGWQTGQQIAATINGGDYDANVDRRVAEHRKFVDGGLPIPNQQGGGTKAVGDGEGDQGDKKDTTDDAA</sequence>
<feature type="compositionally biased region" description="Basic and acidic residues" evidence="1">
    <location>
        <begin position="43"/>
        <end position="60"/>
    </location>
</feature>
<evidence type="ECO:0000256" key="1">
    <source>
        <dbReference type="SAM" id="MobiDB-lite"/>
    </source>
</evidence>
<reference evidence="2 3" key="1">
    <citation type="submission" date="2015-06" db="EMBL/GenBank/DDBJ databases">
        <authorList>
            <person name="Zeng Y."/>
            <person name="Huang Y."/>
        </authorList>
    </citation>
    <scope>NUCLEOTIDE SEQUENCE [LARGE SCALE GENOMIC DNA]</scope>
    <source>
        <strain evidence="2 3">PQ-2</strain>
    </source>
</reference>
<dbReference type="InterPro" id="IPR006429">
    <property type="entry name" value="Phage_lambda_portal"/>
</dbReference>
<feature type="compositionally biased region" description="Basic and acidic residues" evidence="1">
    <location>
        <begin position="556"/>
        <end position="567"/>
    </location>
</feature>
<dbReference type="Pfam" id="PF05136">
    <property type="entry name" value="Phage_portal_2"/>
    <property type="match status" value="1"/>
</dbReference>
<dbReference type="GO" id="GO:0005198">
    <property type="term" value="F:structural molecule activity"/>
    <property type="evidence" value="ECO:0007669"/>
    <property type="project" value="InterPro"/>
</dbReference>
<dbReference type="KEGG" id="cna:AB433_07540"/>
<proteinExistence type="predicted"/>